<feature type="compositionally biased region" description="Low complexity" evidence="3">
    <location>
        <begin position="1"/>
        <end position="18"/>
    </location>
</feature>
<dbReference type="SUPFAM" id="SSF54928">
    <property type="entry name" value="RNA-binding domain, RBD"/>
    <property type="match status" value="1"/>
</dbReference>
<dbReference type="PROSITE" id="PS50011">
    <property type="entry name" value="PROTEIN_KINASE_DOM"/>
    <property type="match status" value="1"/>
</dbReference>
<name>A0A811SGV6_9POAL</name>
<evidence type="ECO:0000259" key="4">
    <source>
        <dbReference type="PROSITE" id="PS50011"/>
    </source>
</evidence>
<dbReference type="EMBL" id="CAJGYO010000019">
    <property type="protein sequence ID" value="CAD6339778.1"/>
    <property type="molecule type" value="Genomic_DNA"/>
</dbReference>
<dbReference type="Gene3D" id="1.10.510.10">
    <property type="entry name" value="Transferase(Phosphotransferase) domain 1"/>
    <property type="match status" value="1"/>
</dbReference>
<dbReference type="SUPFAM" id="SSF56112">
    <property type="entry name" value="Protein kinase-like (PK-like)"/>
    <property type="match status" value="1"/>
</dbReference>
<dbReference type="Gene3D" id="3.30.70.330">
    <property type="match status" value="1"/>
</dbReference>
<dbReference type="Proteomes" id="UP000604825">
    <property type="component" value="Unassembled WGS sequence"/>
</dbReference>
<feature type="domain" description="Protein kinase" evidence="4">
    <location>
        <begin position="177"/>
        <end position="401"/>
    </location>
</feature>
<comment type="caution">
    <text evidence="6">The sequence shown here is derived from an EMBL/GenBank/DDBJ whole genome shotgun (WGS) entry which is preliminary data.</text>
</comment>
<organism evidence="6 7">
    <name type="scientific">Miscanthus lutarioriparius</name>
    <dbReference type="NCBI Taxonomy" id="422564"/>
    <lineage>
        <taxon>Eukaryota</taxon>
        <taxon>Viridiplantae</taxon>
        <taxon>Streptophyta</taxon>
        <taxon>Embryophyta</taxon>
        <taxon>Tracheophyta</taxon>
        <taxon>Spermatophyta</taxon>
        <taxon>Magnoliopsida</taxon>
        <taxon>Liliopsida</taxon>
        <taxon>Poales</taxon>
        <taxon>Poaceae</taxon>
        <taxon>PACMAD clade</taxon>
        <taxon>Panicoideae</taxon>
        <taxon>Andropogonodae</taxon>
        <taxon>Andropogoneae</taxon>
        <taxon>Saccharinae</taxon>
        <taxon>Miscanthus</taxon>
    </lineage>
</organism>
<protein>
    <recommendedName>
        <fullName evidence="8">RRM domain-containing protein</fullName>
    </recommendedName>
</protein>
<keyword evidence="1 2" id="KW-0694">RNA-binding</keyword>
<dbReference type="PANTHER" id="PTHR11176">
    <property type="entry name" value="BOULE-RELATED"/>
    <property type="match status" value="1"/>
</dbReference>
<evidence type="ECO:0000256" key="3">
    <source>
        <dbReference type="SAM" id="MobiDB-lite"/>
    </source>
</evidence>
<evidence type="ECO:0000313" key="6">
    <source>
        <dbReference type="EMBL" id="CAD6339778.1"/>
    </source>
</evidence>
<feature type="region of interest" description="Disordered" evidence="3">
    <location>
        <begin position="1"/>
        <end position="28"/>
    </location>
</feature>
<dbReference type="SMART" id="SM00360">
    <property type="entry name" value="RRM"/>
    <property type="match status" value="1"/>
</dbReference>
<dbReference type="PROSITE" id="PS50102">
    <property type="entry name" value="RRM"/>
    <property type="match status" value="1"/>
</dbReference>
<evidence type="ECO:0008006" key="8">
    <source>
        <dbReference type="Google" id="ProtNLM"/>
    </source>
</evidence>
<reference evidence="6" key="1">
    <citation type="submission" date="2020-10" db="EMBL/GenBank/DDBJ databases">
        <authorList>
            <person name="Han B."/>
            <person name="Lu T."/>
            <person name="Zhao Q."/>
            <person name="Huang X."/>
            <person name="Zhao Y."/>
        </authorList>
    </citation>
    <scope>NUCLEOTIDE SEQUENCE</scope>
</reference>
<dbReference type="InterPro" id="IPR000504">
    <property type="entry name" value="RRM_dom"/>
</dbReference>
<evidence type="ECO:0000256" key="1">
    <source>
        <dbReference type="ARBA" id="ARBA00022884"/>
    </source>
</evidence>
<sequence length="401" mass="43887">MAAPASSSTTTSGSPATTAGGGRRPYRSRFGDTTLMKVFVGGLAWETPSEGLRQHFERYGDILEAVVITDRLTGRSKGYGFVTFREPEAARRAVQDPNPTIAGRRANCNIASLGPPPRPAQQPRGRGPYAGQGPHLQVPQFIPGAPASPQMMPQQQHGGGLAAIYPSQFGYWYPPDFQYQQALANPQVLQNYYAQLYGLTSPTAAAAYHQYLGYVAHPPPTPPRAILPPPAAAAQQVAVQPLVQHPPPAQQVTVQQPLLQHPPVQIQASFFPAPSLSHNFRLQLPPPPQAMPVLPRNTTESLPADQAAASAVRATNASSITLLPFTSIMHQDVKPHNVMIDHELRKLRLIDWGLAEFYYPGKEYNVRVASSCPYGHMESIVKMKVQKWSMMLTILDYILQR</sequence>
<gene>
    <name evidence="6" type="ORF">NCGR_LOCUS63876</name>
</gene>
<dbReference type="OrthoDB" id="439808at2759"/>
<dbReference type="AlphaFoldDB" id="A0A811SGV6"/>
<dbReference type="PROSITE" id="PS00108">
    <property type="entry name" value="PROTEIN_KINASE_ST"/>
    <property type="match status" value="1"/>
</dbReference>
<dbReference type="InterPro" id="IPR000719">
    <property type="entry name" value="Prot_kinase_dom"/>
</dbReference>
<dbReference type="InterPro" id="IPR012677">
    <property type="entry name" value="Nucleotide-bd_a/b_plait_sf"/>
</dbReference>
<dbReference type="GO" id="GO:0004672">
    <property type="term" value="F:protein kinase activity"/>
    <property type="evidence" value="ECO:0007669"/>
    <property type="project" value="InterPro"/>
</dbReference>
<proteinExistence type="predicted"/>
<dbReference type="GO" id="GO:0005524">
    <property type="term" value="F:ATP binding"/>
    <property type="evidence" value="ECO:0007669"/>
    <property type="project" value="InterPro"/>
</dbReference>
<dbReference type="InterPro" id="IPR008271">
    <property type="entry name" value="Ser/Thr_kinase_AS"/>
</dbReference>
<accession>A0A811SGV6</accession>
<keyword evidence="7" id="KW-1185">Reference proteome</keyword>
<dbReference type="GO" id="GO:0003723">
    <property type="term" value="F:RNA binding"/>
    <property type="evidence" value="ECO:0007669"/>
    <property type="project" value="UniProtKB-UniRule"/>
</dbReference>
<feature type="region of interest" description="Disordered" evidence="3">
    <location>
        <begin position="99"/>
        <end position="128"/>
    </location>
</feature>
<dbReference type="PANTHER" id="PTHR11176:SF54">
    <property type="entry name" value="RRM DOMAIN-CONTAINING PROTEIN"/>
    <property type="match status" value="1"/>
</dbReference>
<dbReference type="InterPro" id="IPR035979">
    <property type="entry name" value="RBD_domain_sf"/>
</dbReference>
<dbReference type="Pfam" id="PF00076">
    <property type="entry name" value="RRM_1"/>
    <property type="match status" value="1"/>
</dbReference>
<evidence type="ECO:0000313" key="7">
    <source>
        <dbReference type="Proteomes" id="UP000604825"/>
    </source>
</evidence>
<evidence type="ECO:0000259" key="5">
    <source>
        <dbReference type="PROSITE" id="PS50102"/>
    </source>
</evidence>
<feature type="domain" description="RRM" evidence="5">
    <location>
        <begin position="36"/>
        <end position="113"/>
    </location>
</feature>
<evidence type="ECO:0000256" key="2">
    <source>
        <dbReference type="PROSITE-ProRule" id="PRU00176"/>
    </source>
</evidence>
<dbReference type="Pfam" id="PF00069">
    <property type="entry name" value="Pkinase"/>
    <property type="match status" value="1"/>
</dbReference>
<dbReference type="InterPro" id="IPR011009">
    <property type="entry name" value="Kinase-like_dom_sf"/>
</dbReference>